<dbReference type="OrthoDB" id="9790314at2"/>
<sequence>MAHALRGKSAIVGKGYWGLGKTPNTSPMELIAKATKNALDDAGMDLSEIDGICGGTFYHFFPTLSIAEYLGVKPTWANSDMVGGSSFMSYLVEATMAIQAGLCKNVLICYGSNAKSARDLNGLIETPQWERAYEPMVPVPGYAFTAQRYMHEYGVPKEHFGHVAISARKWAQLNPDATMQTELTMEEYLASPSVADPLTVLDCCLMSDGGAAIIVTSADRAKDYQEKPAYFLGGGNAISHREIAQAARLTTTCAAESSKRAFDMAGITTQDVDVVELYDAFTINTLLFLEDMGFVKKGEAGAFVADGNIAPGGSLPVNTNGGGLSCVHPGMYGLFCLIEAATQIRGDGGKRQIDDVNIAIAHGNGGTFSNEYTAVLGSEAAL</sequence>
<dbReference type="Gene3D" id="3.40.47.10">
    <property type="match status" value="1"/>
</dbReference>
<organism evidence="2 3">
    <name type="scientific">Falsiruegeria litorea R37</name>
    <dbReference type="NCBI Taxonomy" id="1200284"/>
    <lineage>
        <taxon>Bacteria</taxon>
        <taxon>Pseudomonadati</taxon>
        <taxon>Pseudomonadota</taxon>
        <taxon>Alphaproteobacteria</taxon>
        <taxon>Rhodobacterales</taxon>
        <taxon>Roseobacteraceae</taxon>
        <taxon>Falsiruegeria</taxon>
    </lineage>
</organism>
<proteinExistence type="predicted"/>
<evidence type="ECO:0000313" key="3">
    <source>
        <dbReference type="Proteomes" id="UP000193077"/>
    </source>
</evidence>
<dbReference type="AlphaFoldDB" id="A0A1Y5RU49"/>
<dbReference type="SUPFAM" id="SSF53901">
    <property type="entry name" value="Thiolase-like"/>
    <property type="match status" value="2"/>
</dbReference>
<name>A0A1Y5RU49_9RHOB</name>
<accession>A0A1Y5RU49</accession>
<dbReference type="Proteomes" id="UP000193077">
    <property type="component" value="Unassembled WGS sequence"/>
</dbReference>
<evidence type="ECO:0000313" key="2">
    <source>
        <dbReference type="EMBL" id="SLN25279.1"/>
    </source>
</evidence>
<gene>
    <name evidence="2" type="primary">paaJ_2</name>
    <name evidence="2" type="ORF">TRL7639_00861</name>
</gene>
<dbReference type="PANTHER" id="PTHR42870">
    <property type="entry name" value="ACETYL-COA C-ACETYLTRANSFERASE"/>
    <property type="match status" value="1"/>
</dbReference>
<dbReference type="NCBIfam" id="NF004811">
    <property type="entry name" value="PRK06158.1"/>
    <property type="match status" value="1"/>
</dbReference>
<keyword evidence="2" id="KW-0012">Acyltransferase</keyword>
<dbReference type="InterPro" id="IPR002155">
    <property type="entry name" value="Thiolase"/>
</dbReference>
<dbReference type="GO" id="GO:0033812">
    <property type="term" value="F:3-oxoadipyl-CoA thiolase activity"/>
    <property type="evidence" value="ECO:0007669"/>
    <property type="project" value="UniProtKB-EC"/>
</dbReference>
<keyword evidence="2" id="KW-0808">Transferase</keyword>
<protein>
    <submittedName>
        <fullName evidence="2">3-oxoadipyl-CoA/3-oxo-5,6-dehydrosuberyl-CoA thiolase</fullName>
        <ecNumber evidence="2">2.3.1.174</ecNumber>
    </submittedName>
</protein>
<dbReference type="EMBL" id="FWFO01000001">
    <property type="protein sequence ID" value="SLN25279.1"/>
    <property type="molecule type" value="Genomic_DNA"/>
</dbReference>
<evidence type="ECO:0000259" key="1">
    <source>
        <dbReference type="Pfam" id="PF22691"/>
    </source>
</evidence>
<feature type="domain" description="Thiolase C-terminal" evidence="1">
    <location>
        <begin position="235"/>
        <end position="377"/>
    </location>
</feature>
<dbReference type="RefSeq" id="WP_085794535.1">
    <property type="nucleotide sequence ID" value="NZ_FWFO01000001.1"/>
</dbReference>
<dbReference type="InterPro" id="IPR016039">
    <property type="entry name" value="Thiolase-like"/>
</dbReference>
<dbReference type="EC" id="2.3.1.174" evidence="2"/>
<dbReference type="Pfam" id="PF22691">
    <property type="entry name" value="Thiolase_C_1"/>
    <property type="match status" value="1"/>
</dbReference>
<dbReference type="CDD" id="cd00829">
    <property type="entry name" value="SCP-x_thiolase"/>
    <property type="match status" value="1"/>
</dbReference>
<dbReference type="PANTHER" id="PTHR42870:SF1">
    <property type="entry name" value="NON-SPECIFIC LIPID-TRANSFER PROTEIN-LIKE 2"/>
    <property type="match status" value="1"/>
</dbReference>
<keyword evidence="3" id="KW-1185">Reference proteome</keyword>
<reference evidence="2 3" key="1">
    <citation type="submission" date="2017-03" db="EMBL/GenBank/DDBJ databases">
        <authorList>
            <person name="Afonso C.L."/>
            <person name="Miller P.J."/>
            <person name="Scott M.A."/>
            <person name="Spackman E."/>
            <person name="Goraichik I."/>
            <person name="Dimitrov K.M."/>
            <person name="Suarez D.L."/>
            <person name="Swayne D.E."/>
        </authorList>
    </citation>
    <scope>NUCLEOTIDE SEQUENCE [LARGE SCALE GENOMIC DNA]</scope>
    <source>
        <strain evidence="2 3">CECT 7639</strain>
    </source>
</reference>
<dbReference type="InterPro" id="IPR055140">
    <property type="entry name" value="Thiolase_C_2"/>
</dbReference>
<dbReference type="PIRSF" id="PIRSF000429">
    <property type="entry name" value="Ac-CoA_Ac_transf"/>
    <property type="match status" value="1"/>
</dbReference>